<protein>
    <submittedName>
        <fullName evidence="1">Uncharacterized protein</fullName>
    </submittedName>
</protein>
<sequence length="62" mass="7106">MPFAGLLEAMMAGKFEWQFKYRDEADVNAPARGARDECKKSPFCRHFCDSSDSVYPEILGER</sequence>
<dbReference type="AlphaFoldDB" id="A0A0A3XNK3"/>
<dbReference type="EMBL" id="JRPN01000028">
    <property type="protein sequence ID" value="KGT74859.1"/>
    <property type="molecule type" value="Genomic_DNA"/>
</dbReference>
<gene>
    <name evidence="1" type="ORF">MA20_36510</name>
</gene>
<comment type="caution">
    <text evidence="1">The sequence shown here is derived from an EMBL/GenBank/DDBJ whole genome shotgun (WGS) entry which is preliminary data.</text>
</comment>
<proteinExistence type="predicted"/>
<evidence type="ECO:0000313" key="1">
    <source>
        <dbReference type="EMBL" id="KGT74859.1"/>
    </source>
</evidence>
<evidence type="ECO:0000313" key="2">
    <source>
        <dbReference type="Proteomes" id="UP000030377"/>
    </source>
</evidence>
<organism evidence="1 2">
    <name type="scientific">Bradyrhizobium japonicum</name>
    <dbReference type="NCBI Taxonomy" id="375"/>
    <lineage>
        <taxon>Bacteria</taxon>
        <taxon>Pseudomonadati</taxon>
        <taxon>Pseudomonadota</taxon>
        <taxon>Alphaproteobacteria</taxon>
        <taxon>Hyphomicrobiales</taxon>
        <taxon>Nitrobacteraceae</taxon>
        <taxon>Bradyrhizobium</taxon>
    </lineage>
</organism>
<dbReference type="Proteomes" id="UP000030377">
    <property type="component" value="Unassembled WGS sequence"/>
</dbReference>
<accession>A0A0A3XNK3</accession>
<name>A0A0A3XNK3_BRAJP</name>
<reference evidence="1 2" key="1">
    <citation type="submission" date="2014-09" db="EMBL/GenBank/DDBJ databases">
        <title>Draft genome of Bradyrhizobium japonicum Is-34.</title>
        <authorList>
            <person name="Tsurumaru H."/>
            <person name="Yamakawa T."/>
            <person name="Hashimoto S."/>
            <person name="Okizaki K."/>
            <person name="Kanesaki Y."/>
            <person name="Yoshikawa H."/>
            <person name="Yajima S."/>
        </authorList>
    </citation>
    <scope>NUCLEOTIDE SEQUENCE [LARGE SCALE GENOMIC DNA]</scope>
    <source>
        <strain evidence="1 2">Is-34</strain>
    </source>
</reference>